<feature type="domain" description="WW" evidence="2">
    <location>
        <begin position="15"/>
        <end position="48"/>
    </location>
</feature>
<name>A0AA88INM2_CHASR</name>
<accession>A0AA88INM2</accession>
<evidence type="ECO:0000313" key="4">
    <source>
        <dbReference type="Proteomes" id="UP001187415"/>
    </source>
</evidence>
<dbReference type="PROSITE" id="PS01159">
    <property type="entry name" value="WW_DOMAIN_1"/>
    <property type="match status" value="1"/>
</dbReference>
<evidence type="ECO:0000259" key="2">
    <source>
        <dbReference type="PROSITE" id="PS50020"/>
    </source>
</evidence>
<dbReference type="AlphaFoldDB" id="A0AA88INM2"/>
<feature type="compositionally biased region" description="Pro residues" evidence="1">
    <location>
        <begin position="54"/>
        <end position="63"/>
    </location>
</feature>
<comment type="caution">
    <text evidence="3">The sequence shown here is derived from an EMBL/GenBank/DDBJ whole genome shotgun (WGS) entry which is preliminary data.</text>
</comment>
<proteinExistence type="predicted"/>
<dbReference type="InterPro" id="IPR001202">
    <property type="entry name" value="WW_dom"/>
</dbReference>
<dbReference type="SUPFAM" id="SSF51045">
    <property type="entry name" value="WW domain"/>
    <property type="match status" value="1"/>
</dbReference>
<dbReference type="PROSITE" id="PS50020">
    <property type="entry name" value="WW_DOMAIN_2"/>
    <property type="match status" value="1"/>
</dbReference>
<dbReference type="Gene3D" id="2.20.70.10">
    <property type="match status" value="1"/>
</dbReference>
<dbReference type="CDD" id="cd00201">
    <property type="entry name" value="WW"/>
    <property type="match status" value="1"/>
</dbReference>
<dbReference type="EMBL" id="JAUPFM010000019">
    <property type="protein sequence ID" value="KAK2820156.1"/>
    <property type="molecule type" value="Genomic_DNA"/>
</dbReference>
<reference evidence="3" key="1">
    <citation type="submission" date="2023-07" db="EMBL/GenBank/DDBJ databases">
        <title>Chromosome-level Genome Assembly of Striped Snakehead (Channa striata).</title>
        <authorList>
            <person name="Liu H."/>
        </authorList>
    </citation>
    <scope>NUCLEOTIDE SEQUENCE</scope>
    <source>
        <strain evidence="3">Gz</strain>
        <tissue evidence="3">Muscle</tissue>
    </source>
</reference>
<dbReference type="Proteomes" id="UP001187415">
    <property type="component" value="Unassembled WGS sequence"/>
</dbReference>
<gene>
    <name evidence="3" type="ORF">Q5P01_023115</name>
</gene>
<protein>
    <recommendedName>
        <fullName evidence="2">WW domain-containing protein</fullName>
    </recommendedName>
</protein>
<sequence length="88" mass="9464">MKPTRVSHDGFSPTAGLPYGWEEAYTAEGVKYYINHVTQTTSWSLPVTCGTSGPPDPPPPPPDSSQLEGERDAGVTDCRPSPSIETEM</sequence>
<dbReference type="FunFam" id="2.20.70.10:FF:000034">
    <property type="entry name" value="syntaxin-binding protein 4 isoform X1"/>
    <property type="match status" value="1"/>
</dbReference>
<dbReference type="SMART" id="SM00456">
    <property type="entry name" value="WW"/>
    <property type="match status" value="1"/>
</dbReference>
<dbReference type="Pfam" id="PF00397">
    <property type="entry name" value="WW"/>
    <property type="match status" value="1"/>
</dbReference>
<organism evidence="3 4">
    <name type="scientific">Channa striata</name>
    <name type="common">Snakehead murrel</name>
    <name type="synonym">Ophicephalus striatus</name>
    <dbReference type="NCBI Taxonomy" id="64152"/>
    <lineage>
        <taxon>Eukaryota</taxon>
        <taxon>Metazoa</taxon>
        <taxon>Chordata</taxon>
        <taxon>Craniata</taxon>
        <taxon>Vertebrata</taxon>
        <taxon>Euteleostomi</taxon>
        <taxon>Actinopterygii</taxon>
        <taxon>Neopterygii</taxon>
        <taxon>Teleostei</taxon>
        <taxon>Neoteleostei</taxon>
        <taxon>Acanthomorphata</taxon>
        <taxon>Anabantaria</taxon>
        <taxon>Anabantiformes</taxon>
        <taxon>Channoidei</taxon>
        <taxon>Channidae</taxon>
        <taxon>Channa</taxon>
    </lineage>
</organism>
<keyword evidence="4" id="KW-1185">Reference proteome</keyword>
<evidence type="ECO:0000313" key="3">
    <source>
        <dbReference type="EMBL" id="KAK2820156.1"/>
    </source>
</evidence>
<evidence type="ECO:0000256" key="1">
    <source>
        <dbReference type="SAM" id="MobiDB-lite"/>
    </source>
</evidence>
<feature type="region of interest" description="Disordered" evidence="1">
    <location>
        <begin position="44"/>
        <end position="88"/>
    </location>
</feature>
<dbReference type="InterPro" id="IPR036020">
    <property type="entry name" value="WW_dom_sf"/>
</dbReference>